<dbReference type="SUPFAM" id="SSF64518">
    <property type="entry name" value="Phase 1 flagellin"/>
    <property type="match status" value="1"/>
</dbReference>
<organism evidence="10 11">
    <name type="scientific">Pacificimonas flava</name>
    <dbReference type="NCBI Taxonomy" id="1234595"/>
    <lineage>
        <taxon>Bacteria</taxon>
        <taxon>Pseudomonadati</taxon>
        <taxon>Pseudomonadota</taxon>
        <taxon>Alphaproteobacteria</taxon>
        <taxon>Sphingomonadales</taxon>
        <taxon>Sphingosinicellaceae</taxon>
        <taxon>Pacificimonas</taxon>
    </lineage>
</organism>
<keyword evidence="5" id="KW-0964">Secreted</keyword>
<dbReference type="AlphaFoldDB" id="A0A219B5B3"/>
<evidence type="ECO:0000256" key="4">
    <source>
        <dbReference type="ARBA" id="ARBA00016244"/>
    </source>
</evidence>
<dbReference type="GO" id="GO:0044780">
    <property type="term" value="P:bacterial-type flagellum assembly"/>
    <property type="evidence" value="ECO:0007669"/>
    <property type="project" value="InterPro"/>
</dbReference>
<dbReference type="Proteomes" id="UP000198462">
    <property type="component" value="Unassembled WGS sequence"/>
</dbReference>
<dbReference type="InterPro" id="IPR053927">
    <property type="entry name" value="FlgK_helical"/>
</dbReference>
<evidence type="ECO:0000256" key="1">
    <source>
        <dbReference type="ARBA" id="ARBA00004117"/>
    </source>
</evidence>
<dbReference type="PRINTS" id="PR01005">
    <property type="entry name" value="FLGHOOKAP1"/>
</dbReference>
<feature type="domain" description="Flagellar hook-associated protein FlgK helical" evidence="9">
    <location>
        <begin position="90"/>
        <end position="322"/>
    </location>
</feature>
<dbReference type="Pfam" id="PF06429">
    <property type="entry name" value="Flg_bbr_C"/>
    <property type="match status" value="1"/>
</dbReference>
<name>A0A219B5B3_9SPHN</name>
<dbReference type="OrthoDB" id="7181295at2"/>
<feature type="domain" description="Flagellar basal body rod protein N-terminal" evidence="7">
    <location>
        <begin position="9"/>
        <end position="36"/>
    </location>
</feature>
<evidence type="ECO:0000256" key="3">
    <source>
        <dbReference type="ARBA" id="ARBA00009677"/>
    </source>
</evidence>
<dbReference type="InterPro" id="IPR010930">
    <property type="entry name" value="Flg_bb/hook_C_dom"/>
</dbReference>
<evidence type="ECO:0000256" key="2">
    <source>
        <dbReference type="ARBA" id="ARBA00004613"/>
    </source>
</evidence>
<keyword evidence="6" id="KW-0975">Bacterial flagellum</keyword>
<evidence type="ECO:0000256" key="6">
    <source>
        <dbReference type="ARBA" id="ARBA00023143"/>
    </source>
</evidence>
<evidence type="ECO:0000256" key="5">
    <source>
        <dbReference type="ARBA" id="ARBA00022525"/>
    </source>
</evidence>
<dbReference type="GO" id="GO:0005576">
    <property type="term" value="C:extracellular region"/>
    <property type="evidence" value="ECO:0007669"/>
    <property type="project" value="UniProtKB-SubCell"/>
</dbReference>
<comment type="similarity">
    <text evidence="3">Belongs to the flagella basal body rod proteins family.</text>
</comment>
<keyword evidence="10" id="KW-0969">Cilium</keyword>
<keyword evidence="11" id="KW-1185">Reference proteome</keyword>
<evidence type="ECO:0000259" key="9">
    <source>
        <dbReference type="Pfam" id="PF22638"/>
    </source>
</evidence>
<dbReference type="InterPro" id="IPR001444">
    <property type="entry name" value="Flag_bb_rod_N"/>
</dbReference>
<evidence type="ECO:0000259" key="7">
    <source>
        <dbReference type="Pfam" id="PF00460"/>
    </source>
</evidence>
<sequence length="700" mass="71129">MGLNDVLGSAVSGLSASQAGLKTVSNNIANVGTPGYARERVALSTSATGGRVTGVSVSEATRVADRFLETTVYTRSGDAGRADVTSAYLDRMQALLGAPGSPTALPARLDAVAASATVLTGAPASNEAASAYIADVSSALGSLQQLEGDIDTLRSDVEAEVSYTVDRVNTLLERIHELNSTVSRLDGLGRSSAGAGDQRMSAIEELSGLVAVTVRHQSDGRVTIDTASGAVLLDRRLRQLDYAQTSGAGAALPDYPAIEIRFAEARGQEAVATGERIESASVGGKLGGLIDLRDRALPRMSEELGVLFGGLAHTLNAASNAATTVPAPSSLQGRQTGLAGGDRLAFTGTAHFAVTDAGGKLVAKTTLDFDALGAGATVDDAVAQINAGLGGAATASFTNGVLSFSAAASGHGVVVAQDSAAPSDRAGSGFSQYFGLNDLVRSEGHSLVAPGFAGDEPHGFGAGETAELVLRDTSGKALTRYTLTMTAGQTFGDIVSDLNASDLGQYGNFSLDDGGRVQFDPNADLRGALIAIPTDSTNRLGTGRTFSELTGLSGLSSGLSEAQVQPSLASSGSRLPRAILSESAAVGDIAIGRGDNRGDAKLVELLSQEVDFGKNGRSTLTSFAAALLGGAGAEAATAADNLADANARRSDAVNRRDAFSGVNLDEELSQMVVLQNSYAASARIISTVGEMYDALLAMTS</sequence>
<evidence type="ECO:0000259" key="8">
    <source>
        <dbReference type="Pfam" id="PF06429"/>
    </source>
</evidence>
<reference evidence="11" key="1">
    <citation type="submission" date="2017-05" db="EMBL/GenBank/DDBJ databases">
        <authorList>
            <person name="Lin X."/>
        </authorList>
    </citation>
    <scope>NUCLEOTIDE SEQUENCE [LARGE SCALE GENOMIC DNA]</scope>
    <source>
        <strain evidence="11">JLT2012</strain>
    </source>
</reference>
<dbReference type="Pfam" id="PF00460">
    <property type="entry name" value="Flg_bb_rod"/>
    <property type="match status" value="1"/>
</dbReference>
<evidence type="ECO:0000313" key="11">
    <source>
        <dbReference type="Proteomes" id="UP000198462"/>
    </source>
</evidence>
<dbReference type="PANTHER" id="PTHR30033:SF2">
    <property type="entry name" value="FLAGELLAR HOOK PROTEIN"/>
    <property type="match status" value="1"/>
</dbReference>
<accession>A0A219B5B3</accession>
<evidence type="ECO:0000313" key="10">
    <source>
        <dbReference type="EMBL" id="OWV33565.1"/>
    </source>
</evidence>
<protein>
    <recommendedName>
        <fullName evidence="4">Flagellar hook-associated protein 1</fullName>
    </recommendedName>
</protein>
<dbReference type="InterPro" id="IPR002371">
    <property type="entry name" value="FlgK"/>
</dbReference>
<dbReference type="EMBL" id="NFZT01000001">
    <property type="protein sequence ID" value="OWV33565.1"/>
    <property type="molecule type" value="Genomic_DNA"/>
</dbReference>
<dbReference type="Pfam" id="PF22638">
    <property type="entry name" value="FlgK_D1"/>
    <property type="match status" value="1"/>
</dbReference>
<gene>
    <name evidence="10" type="ORF">B5C34_08885</name>
</gene>
<dbReference type="RefSeq" id="WP_088712338.1">
    <property type="nucleotide sequence ID" value="NZ_NFZT01000001.1"/>
</dbReference>
<proteinExistence type="inferred from homology"/>
<dbReference type="NCBIfam" id="TIGR02492">
    <property type="entry name" value="flgK_ends"/>
    <property type="match status" value="1"/>
</dbReference>
<keyword evidence="10" id="KW-0966">Cell projection</keyword>
<dbReference type="GO" id="GO:0005198">
    <property type="term" value="F:structural molecule activity"/>
    <property type="evidence" value="ECO:0007669"/>
    <property type="project" value="InterPro"/>
</dbReference>
<feature type="domain" description="Flagellar basal-body/hook protein C-terminal" evidence="8">
    <location>
        <begin position="660"/>
        <end position="697"/>
    </location>
</feature>
<dbReference type="GO" id="GO:0009425">
    <property type="term" value="C:bacterial-type flagellum basal body"/>
    <property type="evidence" value="ECO:0007669"/>
    <property type="project" value="UniProtKB-SubCell"/>
</dbReference>
<dbReference type="PANTHER" id="PTHR30033">
    <property type="entry name" value="FLAGELLAR HOOK-ASSOCIATED PROTEIN 1"/>
    <property type="match status" value="1"/>
</dbReference>
<dbReference type="GO" id="GO:0009424">
    <property type="term" value="C:bacterial-type flagellum hook"/>
    <property type="evidence" value="ECO:0007669"/>
    <property type="project" value="InterPro"/>
</dbReference>
<comment type="caution">
    <text evidence="10">The sequence shown here is derived from an EMBL/GenBank/DDBJ whole genome shotgun (WGS) entry which is preliminary data.</text>
</comment>
<comment type="subcellular location">
    <subcellularLocation>
        <location evidence="1">Bacterial flagellum basal body</location>
    </subcellularLocation>
    <subcellularLocation>
        <location evidence="2">Secreted</location>
    </subcellularLocation>
</comment>
<keyword evidence="10" id="KW-0282">Flagellum</keyword>